<evidence type="ECO:0000259" key="2">
    <source>
        <dbReference type="PROSITE" id="PS50887"/>
    </source>
</evidence>
<dbReference type="GO" id="GO:0071111">
    <property type="term" value="F:cyclic-guanylate-specific phosphodiesterase activity"/>
    <property type="evidence" value="ECO:0007669"/>
    <property type="project" value="UniProtKB-EC"/>
</dbReference>
<dbReference type="Pfam" id="PF00990">
    <property type="entry name" value="GGDEF"/>
    <property type="match status" value="1"/>
</dbReference>
<dbReference type="PATRIC" id="fig|1439726.3.peg.1678"/>
<dbReference type="EC" id="3.1.4.52" evidence="4"/>
<comment type="caution">
    <text evidence="4">The sequence shown here is derived from an EMBL/GenBank/DDBJ whole genome shotgun (WGS) entry which is preliminary data.</text>
</comment>
<evidence type="ECO:0000256" key="1">
    <source>
        <dbReference type="PROSITE-ProRule" id="PRU00244"/>
    </source>
</evidence>
<sequence length="478" mass="49314">MTSLFGHLMPGFDPALLLVGGLLCLIGTVTAARLFSLSTTRSGSQRLLWHVLAGLTLGTALWSARLVGMLAAGASGAGGFAAEAALHALPMAITGSSLGFILAASRRLHSAPLLGGLLLGLTATATWLLGPGEPIAAGHDGPVPVTLLALFVPLVMAIAAMLLVRGRPLAGTLALCLAVVCLEAGAVVMTADLANAGQSAAGRAAAANLALTVAMAASLVIGSGLASLVIDARSRAEIQREFGRLALTDPLTGLPNRGALQDRLRRDLADADRVGDKVAVLHVDIDHFREINDVGGHVAGDAVLKALGARAAAAIGDGEFVARLGGDEFVAIRRFRDRGELEDFNGRIFEAFHAVVETGGTRIETAASLGLALHPDDAVEAPELLANADLAAGRARADGAGRLCRYEAHMDEAIRGRRKLASDLRRALDGNQLALRYQVQTAVSSSASAATKCCCAGSIPSAASFRRRSSSPWRRPRA</sequence>
<accession>A0A1E3H448</accession>
<keyword evidence="4" id="KW-0378">Hydrolase</keyword>
<dbReference type="InterPro" id="IPR043128">
    <property type="entry name" value="Rev_trsase/Diguanyl_cyclase"/>
</dbReference>
<dbReference type="Proteomes" id="UP000094622">
    <property type="component" value="Unassembled WGS sequence"/>
</dbReference>
<dbReference type="InterPro" id="IPR029787">
    <property type="entry name" value="Nucleotide_cyclase"/>
</dbReference>
<dbReference type="PANTHER" id="PTHR44757:SF2">
    <property type="entry name" value="BIOFILM ARCHITECTURE MAINTENANCE PROTEIN MBAA"/>
    <property type="match status" value="1"/>
</dbReference>
<dbReference type="EMBL" id="MCRJ01000030">
    <property type="protein sequence ID" value="ODN71099.1"/>
    <property type="molecule type" value="Genomic_DNA"/>
</dbReference>
<proteinExistence type="predicted"/>
<dbReference type="PROSITE" id="PS50887">
    <property type="entry name" value="GGDEF"/>
    <property type="match status" value="1"/>
</dbReference>
<feature type="transmembrane region" description="Helical" evidence="1">
    <location>
        <begin position="15"/>
        <end position="35"/>
    </location>
</feature>
<dbReference type="CDD" id="cd01949">
    <property type="entry name" value="GGDEF"/>
    <property type="match status" value="1"/>
</dbReference>
<keyword evidence="1" id="KW-0812">Transmembrane</keyword>
<dbReference type="GO" id="GO:0016020">
    <property type="term" value="C:membrane"/>
    <property type="evidence" value="ECO:0007669"/>
    <property type="project" value="UniProtKB-UniRule"/>
</dbReference>
<dbReference type="RefSeq" id="WP_069306458.1">
    <property type="nucleotide sequence ID" value="NZ_MCRJ01000030.1"/>
</dbReference>
<dbReference type="SMART" id="SM00267">
    <property type="entry name" value="GGDEF"/>
    <property type="match status" value="1"/>
</dbReference>
<feature type="transmembrane region" description="Helical" evidence="1">
    <location>
        <begin position="111"/>
        <end position="130"/>
    </location>
</feature>
<keyword evidence="5" id="KW-1185">Reference proteome</keyword>
<name>A0A1E3H448_9HYPH</name>
<feature type="transmembrane region" description="Helical" evidence="1">
    <location>
        <begin position="209"/>
        <end position="230"/>
    </location>
</feature>
<evidence type="ECO:0000259" key="3">
    <source>
        <dbReference type="PROSITE" id="PS50924"/>
    </source>
</evidence>
<gene>
    <name evidence="4" type="primary">gmr_5</name>
    <name evidence="4" type="ORF">A6302_01592</name>
</gene>
<keyword evidence="1" id="KW-0472">Membrane</keyword>
<dbReference type="InterPro" id="IPR000160">
    <property type="entry name" value="GGDEF_dom"/>
</dbReference>
<reference evidence="4 5" key="1">
    <citation type="submission" date="2016-07" db="EMBL/GenBank/DDBJ databases">
        <title>Draft Genome Sequence of Methylobrevis pamukkalensis PK2.</title>
        <authorList>
            <person name="Vasilenko O.V."/>
            <person name="Doronina N.V."/>
            <person name="Shmareva M.N."/>
            <person name="Tarlachkov S.V."/>
            <person name="Mustakhimov I."/>
            <person name="Trotsenko Y.A."/>
        </authorList>
    </citation>
    <scope>NUCLEOTIDE SEQUENCE [LARGE SCALE GENOMIC DNA]</scope>
    <source>
        <strain evidence="4 5">PK2</strain>
    </source>
</reference>
<dbReference type="InterPro" id="IPR005330">
    <property type="entry name" value="MHYT_dom"/>
</dbReference>
<feature type="domain" description="MHYT" evidence="3">
    <location>
        <begin position="12"/>
        <end position="200"/>
    </location>
</feature>
<dbReference type="Gene3D" id="3.30.70.270">
    <property type="match status" value="1"/>
</dbReference>
<keyword evidence="1" id="KW-1133">Transmembrane helix</keyword>
<feature type="transmembrane region" description="Helical" evidence="1">
    <location>
        <begin position="142"/>
        <end position="164"/>
    </location>
</feature>
<dbReference type="InterPro" id="IPR052155">
    <property type="entry name" value="Biofilm_reg_signaling"/>
</dbReference>
<dbReference type="AlphaFoldDB" id="A0A1E3H448"/>
<dbReference type="PROSITE" id="PS50924">
    <property type="entry name" value="MHYT"/>
    <property type="match status" value="1"/>
</dbReference>
<feature type="transmembrane region" description="Helical" evidence="1">
    <location>
        <begin position="47"/>
        <end position="64"/>
    </location>
</feature>
<organism evidence="4 5">
    <name type="scientific">Methylobrevis pamukkalensis</name>
    <dbReference type="NCBI Taxonomy" id="1439726"/>
    <lineage>
        <taxon>Bacteria</taxon>
        <taxon>Pseudomonadati</taxon>
        <taxon>Pseudomonadota</taxon>
        <taxon>Alphaproteobacteria</taxon>
        <taxon>Hyphomicrobiales</taxon>
        <taxon>Pleomorphomonadaceae</taxon>
        <taxon>Methylobrevis</taxon>
    </lineage>
</organism>
<evidence type="ECO:0000313" key="4">
    <source>
        <dbReference type="EMBL" id="ODN71099.1"/>
    </source>
</evidence>
<protein>
    <submittedName>
        <fullName evidence="4">Cyclic di-GMP phosphodiesterase Gmr</fullName>
        <ecNumber evidence="4">3.1.4.52</ecNumber>
    </submittedName>
</protein>
<feature type="transmembrane region" description="Helical" evidence="1">
    <location>
        <begin position="171"/>
        <end position="189"/>
    </location>
</feature>
<evidence type="ECO:0000313" key="5">
    <source>
        <dbReference type="Proteomes" id="UP000094622"/>
    </source>
</evidence>
<dbReference type="PANTHER" id="PTHR44757">
    <property type="entry name" value="DIGUANYLATE CYCLASE DGCP"/>
    <property type="match status" value="1"/>
</dbReference>
<dbReference type="SUPFAM" id="SSF55073">
    <property type="entry name" value="Nucleotide cyclase"/>
    <property type="match status" value="1"/>
</dbReference>
<feature type="transmembrane region" description="Helical" evidence="1">
    <location>
        <begin position="84"/>
        <end position="104"/>
    </location>
</feature>
<feature type="domain" description="GGDEF" evidence="2">
    <location>
        <begin position="276"/>
        <end position="408"/>
    </location>
</feature>
<dbReference type="NCBIfam" id="TIGR00254">
    <property type="entry name" value="GGDEF"/>
    <property type="match status" value="1"/>
</dbReference>